<dbReference type="AlphaFoldDB" id="A0A249MPZ4"/>
<protein>
    <submittedName>
        <fullName evidence="3">DUF448 domain-containing protein</fullName>
    </submittedName>
</protein>
<sequence length="237" mass="24942">MTERKCILTGDRADPETLIRLAIGPDGQVLPDVRAKAPGRGAWIGVSRAELETALAKGKLKGAIARSFKDGALQIEADLPEQIEQALRQDLLSRLGLEARASMLLTGSEKIDTACRKGLVKLLLHAADAAADGNRKLDQALRVGQEAEGSDLAGIVLPVDREALSMAMGRDNVVHVAVTDSRAALRLRAALGRLESYLGCVIEAPAQAEERSSAAQGAEIAWNDASVPAPAGDEVKG</sequence>
<dbReference type="Pfam" id="PF04296">
    <property type="entry name" value="YlxR"/>
    <property type="match status" value="1"/>
</dbReference>
<dbReference type="PANTHER" id="PTHR34215:SF1">
    <property type="entry name" value="YLXR DOMAIN-CONTAINING PROTEIN"/>
    <property type="match status" value="1"/>
</dbReference>
<dbReference type="EMBL" id="CP022745">
    <property type="protein sequence ID" value="ASY43229.1"/>
    <property type="molecule type" value="Genomic_DNA"/>
</dbReference>
<feature type="region of interest" description="Disordered" evidence="1">
    <location>
        <begin position="215"/>
        <end position="237"/>
    </location>
</feature>
<organism evidence="3 4">
    <name type="scientific">Sphingobium xenophagum</name>
    <dbReference type="NCBI Taxonomy" id="121428"/>
    <lineage>
        <taxon>Bacteria</taxon>
        <taxon>Pseudomonadati</taxon>
        <taxon>Pseudomonadota</taxon>
        <taxon>Alphaproteobacteria</taxon>
        <taxon>Sphingomonadales</taxon>
        <taxon>Sphingomonadaceae</taxon>
        <taxon>Sphingobium</taxon>
    </lineage>
</organism>
<gene>
    <name evidence="3" type="ORF">CJD35_01255</name>
</gene>
<dbReference type="InterPro" id="IPR007393">
    <property type="entry name" value="YlxR_dom"/>
</dbReference>
<evidence type="ECO:0000313" key="3">
    <source>
        <dbReference type="EMBL" id="ASY43229.1"/>
    </source>
</evidence>
<dbReference type="Gene3D" id="3.30.1330.30">
    <property type="match status" value="1"/>
</dbReference>
<evidence type="ECO:0000259" key="2">
    <source>
        <dbReference type="Pfam" id="PF04296"/>
    </source>
</evidence>
<dbReference type="SUPFAM" id="SSF55315">
    <property type="entry name" value="L30e-like"/>
    <property type="match status" value="1"/>
</dbReference>
<dbReference type="InterPro" id="IPR029064">
    <property type="entry name" value="Ribosomal_eL30-like_sf"/>
</dbReference>
<evidence type="ECO:0000256" key="1">
    <source>
        <dbReference type="SAM" id="MobiDB-lite"/>
    </source>
</evidence>
<dbReference type="InterPro" id="IPR037465">
    <property type="entry name" value="YlxR"/>
</dbReference>
<dbReference type="InterPro" id="IPR035931">
    <property type="entry name" value="YlxR-like_sf"/>
</dbReference>
<dbReference type="RefSeq" id="WP_017184175.1">
    <property type="nucleotide sequence ID" value="NZ_CP022745.1"/>
</dbReference>
<name>A0A249MPZ4_SPHXE</name>
<dbReference type="Proteomes" id="UP000217141">
    <property type="component" value="Chromosome I"/>
</dbReference>
<feature type="domain" description="YlxR" evidence="2">
    <location>
        <begin position="4"/>
        <end position="69"/>
    </location>
</feature>
<dbReference type="KEGG" id="shyd:CJD35_01255"/>
<dbReference type="Gene3D" id="3.30.1230.10">
    <property type="entry name" value="YlxR-like"/>
    <property type="match status" value="1"/>
</dbReference>
<evidence type="ECO:0000313" key="4">
    <source>
        <dbReference type="Proteomes" id="UP000217141"/>
    </source>
</evidence>
<proteinExistence type="predicted"/>
<accession>A0A249MPZ4</accession>
<dbReference type="PANTHER" id="PTHR34215">
    <property type="entry name" value="BLL0784 PROTEIN"/>
    <property type="match status" value="1"/>
</dbReference>
<dbReference type="SUPFAM" id="SSF64376">
    <property type="entry name" value="YlxR-like"/>
    <property type="match status" value="1"/>
</dbReference>
<reference evidence="3 4" key="1">
    <citation type="submission" date="2017-08" db="EMBL/GenBank/DDBJ databases">
        <title>Whole Genome Sequence of Sphingobium hydrophobicum C1: Insights into Adaption to the Electronic-waste Contaminated Sediment.</title>
        <authorList>
            <person name="Song D."/>
            <person name="Chen X."/>
            <person name="Xu M."/>
        </authorList>
    </citation>
    <scope>NUCLEOTIDE SEQUENCE [LARGE SCALE GENOMIC DNA]</scope>
    <source>
        <strain evidence="3 4">C1</strain>
    </source>
</reference>